<evidence type="ECO:0000256" key="2">
    <source>
        <dbReference type="ARBA" id="ARBA00023125"/>
    </source>
</evidence>
<organism evidence="6 7">
    <name type="scientific">Amycolatopsis acididurans</name>
    <dbReference type="NCBI Taxonomy" id="2724524"/>
    <lineage>
        <taxon>Bacteria</taxon>
        <taxon>Bacillati</taxon>
        <taxon>Actinomycetota</taxon>
        <taxon>Actinomycetes</taxon>
        <taxon>Pseudonocardiales</taxon>
        <taxon>Pseudonocardiaceae</taxon>
        <taxon>Amycolatopsis</taxon>
    </lineage>
</organism>
<dbReference type="SMART" id="SM00345">
    <property type="entry name" value="HTH_GNTR"/>
    <property type="match status" value="1"/>
</dbReference>
<dbReference type="InterPro" id="IPR000524">
    <property type="entry name" value="Tscrpt_reg_HTH_GntR"/>
</dbReference>
<dbReference type="InterPro" id="IPR036390">
    <property type="entry name" value="WH_DNA-bd_sf"/>
</dbReference>
<evidence type="ECO:0000256" key="1">
    <source>
        <dbReference type="ARBA" id="ARBA00023015"/>
    </source>
</evidence>
<sequence>MTYDPAFGRGFVAGRTHLPGEVAGHAREMIISGEVRPGDYLRVDVLRDALGVSNTPVREGLFILQSEGFVRRVPRRGFVVESFTREDLRDLFWAQSQLAGELAARAAKRITSEQLARLEANLEHYEKAYASSDSEALAHLGHLFHREINLAADSHRLALLLGSIVKQLPNRFYTAITGQVEGTRQAHPELLAALRNRQSQKVRTLMADHLLEGADHLIESLEQRGVWNP</sequence>
<dbReference type="Gene3D" id="1.10.10.10">
    <property type="entry name" value="Winged helix-like DNA-binding domain superfamily/Winged helix DNA-binding domain"/>
    <property type="match status" value="1"/>
</dbReference>
<keyword evidence="4" id="KW-0175">Coiled coil</keyword>
<dbReference type="InterPro" id="IPR011711">
    <property type="entry name" value="GntR_C"/>
</dbReference>
<evidence type="ECO:0000313" key="6">
    <source>
        <dbReference type="EMBL" id="NKQ55519.1"/>
    </source>
</evidence>
<name>A0ABX1J7G9_9PSEU</name>
<gene>
    <name evidence="6" type="ORF">HFP15_21790</name>
</gene>
<dbReference type="InterPro" id="IPR008920">
    <property type="entry name" value="TF_FadR/GntR_C"/>
</dbReference>
<evidence type="ECO:0000256" key="3">
    <source>
        <dbReference type="ARBA" id="ARBA00023163"/>
    </source>
</evidence>
<reference evidence="6 7" key="1">
    <citation type="submission" date="2020-04" db="EMBL/GenBank/DDBJ databases">
        <title>Novel species.</title>
        <authorList>
            <person name="Teo W.F.A."/>
            <person name="Lipun K."/>
            <person name="Srisuk N."/>
            <person name="Duangmal K."/>
        </authorList>
    </citation>
    <scope>NUCLEOTIDE SEQUENCE [LARGE SCALE GENOMIC DNA]</scope>
    <source>
        <strain evidence="6 7">K13G38</strain>
    </source>
</reference>
<evidence type="ECO:0000256" key="4">
    <source>
        <dbReference type="SAM" id="Coils"/>
    </source>
</evidence>
<feature type="coiled-coil region" evidence="4">
    <location>
        <begin position="108"/>
        <end position="135"/>
    </location>
</feature>
<feature type="domain" description="HTH gntR-type" evidence="5">
    <location>
        <begin position="16"/>
        <end position="83"/>
    </location>
</feature>
<dbReference type="SMART" id="SM00895">
    <property type="entry name" value="FCD"/>
    <property type="match status" value="1"/>
</dbReference>
<dbReference type="InterPro" id="IPR036388">
    <property type="entry name" value="WH-like_DNA-bd_sf"/>
</dbReference>
<dbReference type="SUPFAM" id="SSF46785">
    <property type="entry name" value="Winged helix' DNA-binding domain"/>
    <property type="match status" value="1"/>
</dbReference>
<dbReference type="SUPFAM" id="SSF48008">
    <property type="entry name" value="GntR ligand-binding domain-like"/>
    <property type="match status" value="1"/>
</dbReference>
<keyword evidence="1" id="KW-0805">Transcription regulation</keyword>
<dbReference type="EMBL" id="JAAXLS010000015">
    <property type="protein sequence ID" value="NKQ55519.1"/>
    <property type="molecule type" value="Genomic_DNA"/>
</dbReference>
<keyword evidence="3" id="KW-0804">Transcription</keyword>
<dbReference type="RefSeq" id="WP_168518552.1">
    <property type="nucleotide sequence ID" value="NZ_JAAXLS010000015.1"/>
</dbReference>
<proteinExistence type="predicted"/>
<protein>
    <submittedName>
        <fullName evidence="6">GntR family transcriptional regulator</fullName>
    </submittedName>
</protein>
<dbReference type="PROSITE" id="PS50949">
    <property type="entry name" value="HTH_GNTR"/>
    <property type="match status" value="1"/>
</dbReference>
<dbReference type="Pfam" id="PF07729">
    <property type="entry name" value="FCD"/>
    <property type="match status" value="1"/>
</dbReference>
<keyword evidence="2" id="KW-0238">DNA-binding</keyword>
<dbReference type="PANTHER" id="PTHR43537">
    <property type="entry name" value="TRANSCRIPTIONAL REGULATOR, GNTR FAMILY"/>
    <property type="match status" value="1"/>
</dbReference>
<dbReference type="PANTHER" id="PTHR43537:SF24">
    <property type="entry name" value="GLUCONATE OPERON TRANSCRIPTIONAL REPRESSOR"/>
    <property type="match status" value="1"/>
</dbReference>
<keyword evidence="7" id="KW-1185">Reference proteome</keyword>
<dbReference type="Gene3D" id="1.20.120.530">
    <property type="entry name" value="GntR ligand-binding domain-like"/>
    <property type="match status" value="1"/>
</dbReference>
<accession>A0ABX1J7G9</accession>
<dbReference type="Pfam" id="PF00392">
    <property type="entry name" value="GntR"/>
    <property type="match status" value="1"/>
</dbReference>
<comment type="caution">
    <text evidence="6">The sequence shown here is derived from an EMBL/GenBank/DDBJ whole genome shotgun (WGS) entry which is preliminary data.</text>
</comment>
<dbReference type="Proteomes" id="UP000715441">
    <property type="component" value="Unassembled WGS sequence"/>
</dbReference>
<evidence type="ECO:0000259" key="5">
    <source>
        <dbReference type="PROSITE" id="PS50949"/>
    </source>
</evidence>
<evidence type="ECO:0000313" key="7">
    <source>
        <dbReference type="Proteomes" id="UP000715441"/>
    </source>
</evidence>